<keyword evidence="2" id="KW-1185">Reference proteome</keyword>
<comment type="caution">
    <text evidence="1">The sequence shown here is derived from an EMBL/GenBank/DDBJ whole genome shotgun (WGS) entry which is preliminary data.</text>
</comment>
<accession>A0ACC1YPK9</accession>
<name>A0ACC1YPK9_MELAZ</name>
<keyword evidence="1" id="KW-0675">Receptor</keyword>
<evidence type="ECO:0000313" key="2">
    <source>
        <dbReference type="Proteomes" id="UP001164539"/>
    </source>
</evidence>
<gene>
    <name evidence="1" type="ORF">OWV82_004344</name>
</gene>
<dbReference type="EMBL" id="CM051395">
    <property type="protein sequence ID" value="KAJ4725478.1"/>
    <property type="molecule type" value="Genomic_DNA"/>
</dbReference>
<proteinExistence type="predicted"/>
<sequence>MYHNLLVGFFIVYIGILTNHVLSKTDSQDVSALNVMYTSLNSPSQLSGWKSSGGDPCGESWKGIKCSGSSVTEIDVSSNNLKDSVPYQLPPNLRHLDLSKNQFSGNVPYSISQMTSLKYLNLGHNQLNGQLTDMFQKLTKLEALDVSKNQLTGDLPHSFGSLSSLKKLYLQNNQFTGSINVLVNLPLEEVDVENNKFSGWVPEELKDIAKTGGNSWSSGPAPPPPPGAKPVKKKKASPPPEENKSSVLNGLVIAISVLGALAVIAILISLISRKRSSASDHFLDEERASHRRAFTPLASQELSHDLPPEPKAYKENKSLNSNTSVDIKPLQRTTSIGLKAPVPPTNHAKSFHDNEFANRLKAGRSTSARATSFYLGELQTATANFATGRLLGTGTTGRVYRAKYPDGKVLAVKKLDSSLFQGGNSDTFSELVANISRIRHTNIAELVGYCSEQGHNILIYEYFRNGSLHEFLHLSDDFSKPLTWNTRIRIALGTARAVEYLHEVCSPSLVHKNIKSSNILLDLELNPHLVDNGLANFHQRTSQNLGVGYNAPECTRPSAYTLKSDVYSFGVVMLELLTGRMPFNSKKPKSEQCLVRWAAPQLHDFDALSKMVDPALRGLYPPKSLSRFADVIALCVQPEPEFRPPMSEVVEALVRLVQRSSMNMKDDLAASRRTEDSDY</sequence>
<reference evidence="1 2" key="1">
    <citation type="journal article" date="2023" name="Science">
        <title>Complex scaffold remodeling in plant triterpene biosynthesis.</title>
        <authorList>
            <person name="De La Pena R."/>
            <person name="Hodgson H."/>
            <person name="Liu J.C."/>
            <person name="Stephenson M.J."/>
            <person name="Martin A.C."/>
            <person name="Owen C."/>
            <person name="Harkess A."/>
            <person name="Leebens-Mack J."/>
            <person name="Jimenez L.E."/>
            <person name="Osbourn A."/>
            <person name="Sattely E.S."/>
        </authorList>
    </citation>
    <scope>NUCLEOTIDE SEQUENCE [LARGE SCALE GENOMIC DNA]</scope>
    <source>
        <strain evidence="2">cv. JPN11</strain>
        <tissue evidence="1">Leaf</tissue>
    </source>
</reference>
<dbReference type="Proteomes" id="UP001164539">
    <property type="component" value="Chromosome 2"/>
</dbReference>
<protein>
    <submittedName>
        <fullName evidence="1">Strubbelig receptor</fullName>
    </submittedName>
</protein>
<evidence type="ECO:0000313" key="1">
    <source>
        <dbReference type="EMBL" id="KAJ4725478.1"/>
    </source>
</evidence>
<organism evidence="1 2">
    <name type="scientific">Melia azedarach</name>
    <name type="common">Chinaberry tree</name>
    <dbReference type="NCBI Taxonomy" id="155640"/>
    <lineage>
        <taxon>Eukaryota</taxon>
        <taxon>Viridiplantae</taxon>
        <taxon>Streptophyta</taxon>
        <taxon>Embryophyta</taxon>
        <taxon>Tracheophyta</taxon>
        <taxon>Spermatophyta</taxon>
        <taxon>Magnoliopsida</taxon>
        <taxon>eudicotyledons</taxon>
        <taxon>Gunneridae</taxon>
        <taxon>Pentapetalae</taxon>
        <taxon>rosids</taxon>
        <taxon>malvids</taxon>
        <taxon>Sapindales</taxon>
        <taxon>Meliaceae</taxon>
        <taxon>Melia</taxon>
    </lineage>
</organism>